<keyword evidence="2" id="KW-1003">Cell membrane</keyword>
<feature type="transmembrane region" description="Helical" evidence="6">
    <location>
        <begin position="82"/>
        <end position="103"/>
    </location>
</feature>
<dbReference type="PIRSF" id="PIRSF006060">
    <property type="entry name" value="AA_transporter"/>
    <property type="match status" value="1"/>
</dbReference>
<feature type="transmembrane region" description="Helical" evidence="6">
    <location>
        <begin position="202"/>
        <end position="224"/>
    </location>
</feature>
<keyword evidence="3 6" id="KW-0812">Transmembrane</keyword>
<comment type="caution">
    <text evidence="7">The sequence shown here is derived from an EMBL/GenBank/DDBJ whole genome shotgun (WGS) entry which is preliminary data.</text>
</comment>
<dbReference type="EMBL" id="BAFN01000001">
    <property type="protein sequence ID" value="GAN32794.1"/>
    <property type="molecule type" value="Genomic_DNA"/>
</dbReference>
<sequence>MQNHGLTRALGFFDVICLGINSVVGAGIFLLPGQLSSLAGRDALWVFPLCGILCFAIALCFAEMGGMYNETGGAYLYAKDAFGPFVGFFVGWMIWLSSIIGWASVASGFGLYLGYFLPTENAWASKIIVTILIVGLSTINYFGVKPGARTINFFTIGKLLPLLIFIGVGLFFIRKNNFSLLKGNEWEFMRKEGLAVFSHENFSAAAIMALYAYTGFEFVVVPAGEMRCPQKDIPRVLFFVLMLVTGLYVTIQIVATGTFPGLASSDKPLADAARYFMGAMGGVIIGTGALLSIGGINAGIALTSPRSLYVLSVDGFLPRIFSSIHPTYHTPYWAIIVNTGLTLILSLTGSFKYLIAASVMVSILQYIPTCLAVIILRRHKPEWERSYKIPGGYCIPILALVICGWLICHVEPKVIAATAVAIVVSLPFYFKRK</sequence>
<feature type="transmembrane region" description="Helical" evidence="6">
    <location>
        <begin position="151"/>
        <end position="173"/>
    </location>
</feature>
<evidence type="ECO:0000256" key="5">
    <source>
        <dbReference type="ARBA" id="ARBA00023136"/>
    </source>
</evidence>
<dbReference type="Gene3D" id="1.20.1740.10">
    <property type="entry name" value="Amino acid/polyamine transporter I"/>
    <property type="match status" value="1"/>
</dbReference>
<comment type="subcellular location">
    <subcellularLocation>
        <location evidence="1">Cell membrane</location>
        <topology evidence="1">Multi-pass membrane protein</topology>
    </subcellularLocation>
</comment>
<evidence type="ECO:0000256" key="4">
    <source>
        <dbReference type="ARBA" id="ARBA00022989"/>
    </source>
</evidence>
<feature type="transmembrane region" description="Helical" evidence="6">
    <location>
        <begin position="353"/>
        <end position="375"/>
    </location>
</feature>
<evidence type="ECO:0000313" key="7">
    <source>
        <dbReference type="EMBL" id="GAN32794.1"/>
    </source>
</evidence>
<evidence type="ECO:0000256" key="3">
    <source>
        <dbReference type="ARBA" id="ARBA00022692"/>
    </source>
</evidence>
<dbReference type="PANTHER" id="PTHR42770">
    <property type="entry name" value="AMINO ACID TRANSPORTER-RELATED"/>
    <property type="match status" value="1"/>
</dbReference>
<feature type="transmembrane region" description="Helical" evidence="6">
    <location>
        <begin position="43"/>
        <end position="62"/>
    </location>
</feature>
<dbReference type="RefSeq" id="WP_052562898.1">
    <property type="nucleotide sequence ID" value="NZ_BAFN01000001.1"/>
</dbReference>
<name>A0ABQ0JVI7_9BACT</name>
<feature type="transmembrane region" description="Helical" evidence="6">
    <location>
        <begin position="123"/>
        <end position="144"/>
    </location>
</feature>
<feature type="transmembrane region" description="Helical" evidence="6">
    <location>
        <begin position="387"/>
        <end position="407"/>
    </location>
</feature>
<feature type="transmembrane region" description="Helical" evidence="6">
    <location>
        <begin position="330"/>
        <end position="347"/>
    </location>
</feature>
<feature type="transmembrane region" description="Helical" evidence="6">
    <location>
        <begin position="413"/>
        <end position="430"/>
    </location>
</feature>
<keyword evidence="4 6" id="KW-1133">Transmembrane helix</keyword>
<accession>A0ABQ0JVI7</accession>
<evidence type="ECO:0000313" key="8">
    <source>
        <dbReference type="Proteomes" id="UP000032309"/>
    </source>
</evidence>
<dbReference type="InterPro" id="IPR050367">
    <property type="entry name" value="APC_superfamily"/>
</dbReference>
<feature type="transmembrane region" description="Helical" evidence="6">
    <location>
        <begin position="12"/>
        <end position="31"/>
    </location>
</feature>
<dbReference type="Pfam" id="PF13520">
    <property type="entry name" value="AA_permease_2"/>
    <property type="match status" value="1"/>
</dbReference>
<dbReference type="InterPro" id="IPR002293">
    <property type="entry name" value="AA/rel_permease1"/>
</dbReference>
<dbReference type="Proteomes" id="UP000032309">
    <property type="component" value="Unassembled WGS sequence"/>
</dbReference>
<proteinExistence type="predicted"/>
<feature type="transmembrane region" description="Helical" evidence="6">
    <location>
        <begin position="275"/>
        <end position="302"/>
    </location>
</feature>
<organism evidence="7 8">
    <name type="scientific">Candidatus Brocadia sinica JPN1</name>
    <dbReference type="NCBI Taxonomy" id="1197129"/>
    <lineage>
        <taxon>Bacteria</taxon>
        <taxon>Pseudomonadati</taxon>
        <taxon>Planctomycetota</taxon>
        <taxon>Candidatus Brocadiia</taxon>
        <taxon>Candidatus Brocadiales</taxon>
        <taxon>Candidatus Brocadiaceae</taxon>
        <taxon>Candidatus Brocadia</taxon>
    </lineage>
</organism>
<reference evidence="8" key="1">
    <citation type="journal article" date="2015" name="Genome Announc.">
        <title>Draft Genome Sequence of an Anaerobic Ammonium-Oxidizing Bacterium, "Candidatus Brocadia sinica".</title>
        <authorList>
            <person name="Oshiki M."/>
            <person name="Shinyako-Hata K."/>
            <person name="Satoh H."/>
            <person name="Okabe S."/>
        </authorList>
    </citation>
    <scope>NUCLEOTIDE SEQUENCE [LARGE SCALE GENOMIC DNA]</scope>
    <source>
        <strain evidence="8">JPN1</strain>
    </source>
</reference>
<evidence type="ECO:0000256" key="2">
    <source>
        <dbReference type="ARBA" id="ARBA00022475"/>
    </source>
</evidence>
<keyword evidence="5 6" id="KW-0472">Membrane</keyword>
<protein>
    <submittedName>
        <fullName evidence="7">Gamma-aminobutyrate permease</fullName>
    </submittedName>
</protein>
<evidence type="ECO:0000256" key="1">
    <source>
        <dbReference type="ARBA" id="ARBA00004651"/>
    </source>
</evidence>
<dbReference type="PANTHER" id="PTHR42770:SF7">
    <property type="entry name" value="MEMBRANE PROTEIN"/>
    <property type="match status" value="1"/>
</dbReference>
<gene>
    <name evidence="7" type="ORF">BROSI_A1309</name>
</gene>
<keyword evidence="8" id="KW-1185">Reference proteome</keyword>
<feature type="transmembrane region" description="Helical" evidence="6">
    <location>
        <begin position="236"/>
        <end position="255"/>
    </location>
</feature>
<evidence type="ECO:0000256" key="6">
    <source>
        <dbReference type="SAM" id="Phobius"/>
    </source>
</evidence>